<name>A0A202E584_9EURY</name>
<evidence type="ECO:0000313" key="12">
    <source>
        <dbReference type="Proteomes" id="UP000196084"/>
    </source>
</evidence>
<accession>A0A202E584</accession>
<dbReference type="GO" id="GO:0036430">
    <property type="term" value="F:CMP kinase activity"/>
    <property type="evidence" value="ECO:0007669"/>
    <property type="project" value="RHEA"/>
</dbReference>
<dbReference type="InterPro" id="IPR011892">
    <property type="entry name" value="Cyt_kin_arch"/>
</dbReference>
<keyword evidence="3 10" id="KW-0963">Cytoplasm</keyword>
<dbReference type="Gene3D" id="3.40.50.300">
    <property type="entry name" value="P-loop containing nucleotide triphosphate hydrolases"/>
    <property type="match status" value="1"/>
</dbReference>
<evidence type="ECO:0000256" key="4">
    <source>
        <dbReference type="ARBA" id="ARBA00022679"/>
    </source>
</evidence>
<dbReference type="GO" id="GO:0006220">
    <property type="term" value="P:pyrimidine nucleotide metabolic process"/>
    <property type="evidence" value="ECO:0007669"/>
    <property type="project" value="UniProtKB-UniRule"/>
</dbReference>
<dbReference type="RefSeq" id="WP_087715024.1">
    <property type="nucleotide sequence ID" value="NZ_MWPH01000003.1"/>
</dbReference>
<keyword evidence="6 10" id="KW-0418">Kinase</keyword>
<reference evidence="11 12" key="1">
    <citation type="submission" date="2017-02" db="EMBL/GenBank/DDBJ databases">
        <title>Natronthermophilus aegyptiacus gen. nov.,sp. nov., an aerobic, extremely halophilic alkalithermophilic archaeon isolated from the athalassohaline Wadi An Natrun, Egypt.</title>
        <authorList>
            <person name="Zhao B."/>
        </authorList>
    </citation>
    <scope>NUCLEOTIDE SEQUENCE [LARGE SCALE GENOMIC DNA]</scope>
    <source>
        <strain evidence="11 12">CGMCC 1.3597</strain>
    </source>
</reference>
<gene>
    <name evidence="10" type="primary">cmk</name>
    <name evidence="11" type="ORF">B2G88_13135</name>
</gene>
<dbReference type="AlphaFoldDB" id="A0A202E584"/>
<evidence type="ECO:0000313" key="11">
    <source>
        <dbReference type="EMBL" id="OVE83397.1"/>
    </source>
</evidence>
<dbReference type="Pfam" id="PF13189">
    <property type="entry name" value="Cytidylate_kin2"/>
    <property type="match status" value="1"/>
</dbReference>
<evidence type="ECO:0000256" key="6">
    <source>
        <dbReference type="ARBA" id="ARBA00022777"/>
    </source>
</evidence>
<comment type="caution">
    <text evidence="10">Lacks conserved residue(s) required for the propagation of feature annotation.</text>
</comment>
<proteinExistence type="inferred from homology"/>
<dbReference type="HAMAP" id="MF_00239">
    <property type="entry name" value="Cytidyl_kinase_type2"/>
    <property type="match status" value="1"/>
</dbReference>
<evidence type="ECO:0000256" key="3">
    <source>
        <dbReference type="ARBA" id="ARBA00022490"/>
    </source>
</evidence>
<evidence type="ECO:0000256" key="7">
    <source>
        <dbReference type="ARBA" id="ARBA00022840"/>
    </source>
</evidence>
<dbReference type="NCBIfam" id="TIGR02173">
    <property type="entry name" value="cyt_kin_arch"/>
    <property type="match status" value="1"/>
</dbReference>
<dbReference type="Proteomes" id="UP000196084">
    <property type="component" value="Unassembled WGS sequence"/>
</dbReference>
<dbReference type="CDD" id="cd02020">
    <property type="entry name" value="CMPK"/>
    <property type="match status" value="1"/>
</dbReference>
<keyword evidence="4 10" id="KW-0808">Transferase</keyword>
<dbReference type="InterPro" id="IPR011994">
    <property type="entry name" value="Cytidylate_kinase_dom"/>
</dbReference>
<organism evidence="11 12">
    <name type="scientific">Natronolimnobius baerhuensis</name>
    <dbReference type="NCBI Taxonomy" id="253108"/>
    <lineage>
        <taxon>Archaea</taxon>
        <taxon>Methanobacteriati</taxon>
        <taxon>Methanobacteriota</taxon>
        <taxon>Stenosarchaea group</taxon>
        <taxon>Halobacteria</taxon>
        <taxon>Halobacteriales</taxon>
        <taxon>Natrialbaceae</taxon>
        <taxon>Natronolimnobius</taxon>
    </lineage>
</organism>
<sequence length="192" mass="21159">MATPPLITLSGPPAAGTTTCSELLSMAFGYEVVNGGDIFRDLAAERNLSVAEFTAVAESDPDIDRELDRRLEAAIDAHLTGEREPTGEGLVVESRLSGWHADGRATLSVWLDAPLEVRADRLEDRDETPAELRERERSDADRYREYYDIDIDDLSPYDLVINTGTLSADATFQAVKTAIDDVTGVEHTYREL</sequence>
<protein>
    <recommendedName>
        <fullName evidence="10">Cytidylate kinase</fullName>
        <shortName evidence="10">CK</shortName>
        <ecNumber evidence="10">2.7.4.25</ecNumber>
    </recommendedName>
    <alternativeName>
        <fullName evidence="10">Cytidine monophosphate kinase</fullName>
        <shortName evidence="10">CMP kinase</shortName>
    </alternativeName>
</protein>
<evidence type="ECO:0000256" key="8">
    <source>
        <dbReference type="ARBA" id="ARBA00047615"/>
    </source>
</evidence>
<comment type="caution">
    <text evidence="11">The sequence shown here is derived from an EMBL/GenBank/DDBJ whole genome shotgun (WGS) entry which is preliminary data.</text>
</comment>
<keyword evidence="7 10" id="KW-0067">ATP-binding</keyword>
<dbReference type="GO" id="GO:0005737">
    <property type="term" value="C:cytoplasm"/>
    <property type="evidence" value="ECO:0007669"/>
    <property type="project" value="UniProtKB-SubCell"/>
</dbReference>
<dbReference type="GO" id="GO:0036431">
    <property type="term" value="F:dCMP kinase activity"/>
    <property type="evidence" value="ECO:0007669"/>
    <property type="project" value="InterPro"/>
</dbReference>
<keyword evidence="12" id="KW-1185">Reference proteome</keyword>
<keyword evidence="5 10" id="KW-0547">Nucleotide-binding</keyword>
<dbReference type="EMBL" id="MWPH01000003">
    <property type="protein sequence ID" value="OVE83397.1"/>
    <property type="molecule type" value="Genomic_DNA"/>
</dbReference>
<dbReference type="EC" id="2.7.4.25" evidence="10"/>
<evidence type="ECO:0000256" key="5">
    <source>
        <dbReference type="ARBA" id="ARBA00022741"/>
    </source>
</evidence>
<evidence type="ECO:0000256" key="2">
    <source>
        <dbReference type="ARBA" id="ARBA00011005"/>
    </source>
</evidence>
<comment type="catalytic activity">
    <reaction evidence="8 10">
        <text>dCMP + ATP = dCDP + ADP</text>
        <dbReference type="Rhea" id="RHEA:25094"/>
        <dbReference type="ChEBI" id="CHEBI:30616"/>
        <dbReference type="ChEBI" id="CHEBI:57566"/>
        <dbReference type="ChEBI" id="CHEBI:58593"/>
        <dbReference type="ChEBI" id="CHEBI:456216"/>
        <dbReference type="EC" id="2.7.4.25"/>
    </reaction>
</comment>
<dbReference type="InterPro" id="IPR027417">
    <property type="entry name" value="P-loop_NTPase"/>
</dbReference>
<comment type="subcellular location">
    <subcellularLocation>
        <location evidence="1 10">Cytoplasm</location>
    </subcellularLocation>
</comment>
<dbReference type="SUPFAM" id="SSF52540">
    <property type="entry name" value="P-loop containing nucleoside triphosphate hydrolases"/>
    <property type="match status" value="1"/>
</dbReference>
<evidence type="ECO:0000256" key="1">
    <source>
        <dbReference type="ARBA" id="ARBA00004496"/>
    </source>
</evidence>
<comment type="similarity">
    <text evidence="2 10">Belongs to the cytidylate kinase family. Type 2 subfamily.</text>
</comment>
<evidence type="ECO:0000256" key="10">
    <source>
        <dbReference type="HAMAP-Rule" id="MF_00239"/>
    </source>
</evidence>
<dbReference type="GO" id="GO:0005524">
    <property type="term" value="F:ATP binding"/>
    <property type="evidence" value="ECO:0007669"/>
    <property type="project" value="UniProtKB-UniRule"/>
</dbReference>
<evidence type="ECO:0000256" key="9">
    <source>
        <dbReference type="ARBA" id="ARBA00048478"/>
    </source>
</evidence>
<comment type="catalytic activity">
    <reaction evidence="9 10">
        <text>CMP + ATP = CDP + ADP</text>
        <dbReference type="Rhea" id="RHEA:11600"/>
        <dbReference type="ChEBI" id="CHEBI:30616"/>
        <dbReference type="ChEBI" id="CHEBI:58069"/>
        <dbReference type="ChEBI" id="CHEBI:60377"/>
        <dbReference type="ChEBI" id="CHEBI:456216"/>
        <dbReference type="EC" id="2.7.4.25"/>
    </reaction>
</comment>
<dbReference type="OrthoDB" id="31096at2157"/>